<reference evidence="1" key="1">
    <citation type="submission" date="2023-04" db="EMBL/GenBank/DDBJ databases">
        <title>Draft Genome sequencing of Naganishia species isolated from polar environments using Oxford Nanopore Technology.</title>
        <authorList>
            <person name="Leo P."/>
            <person name="Venkateswaran K."/>
        </authorList>
    </citation>
    <scope>NUCLEOTIDE SEQUENCE</scope>
    <source>
        <strain evidence="1">MNA-CCFEE 5425</strain>
    </source>
</reference>
<comment type="caution">
    <text evidence="1">The sequence shown here is derived from an EMBL/GenBank/DDBJ whole genome shotgun (WGS) entry which is preliminary data.</text>
</comment>
<name>A0ACC2WHV8_9TREE</name>
<dbReference type="Proteomes" id="UP001243375">
    <property type="component" value="Unassembled WGS sequence"/>
</dbReference>
<dbReference type="EMBL" id="JASBWU010000041">
    <property type="protein sequence ID" value="KAJ9110411.1"/>
    <property type="molecule type" value="Genomic_DNA"/>
</dbReference>
<accession>A0ACC2WHV8</accession>
<sequence>MNQSPKPSHADPDADRMYGCQNQYPSWTPPRNYGEPLTDDDVNQLYPDDFFGPHDTYQPPNIVQIQPLQKMVHRGCQTDQLEGPAEPEDYHANVAIANTCSDRPSTTRQSLTVTRRFVLPSPISNSYAPVPLTQTEGEELVVLRDVNEDQRPMFANYQGVDSPGGPRDDYFEEGQEDLTEQVSVGGRAQSAENPDGETQTNVEDSDDEEEAEWVGSGSV</sequence>
<organism evidence="1 2">
    <name type="scientific">Naganishia vaughanmartiniae</name>
    <dbReference type="NCBI Taxonomy" id="1424756"/>
    <lineage>
        <taxon>Eukaryota</taxon>
        <taxon>Fungi</taxon>
        <taxon>Dikarya</taxon>
        <taxon>Basidiomycota</taxon>
        <taxon>Agaricomycotina</taxon>
        <taxon>Tremellomycetes</taxon>
        <taxon>Filobasidiales</taxon>
        <taxon>Filobasidiaceae</taxon>
        <taxon>Naganishia</taxon>
    </lineage>
</organism>
<proteinExistence type="predicted"/>
<evidence type="ECO:0000313" key="2">
    <source>
        <dbReference type="Proteomes" id="UP001243375"/>
    </source>
</evidence>
<protein>
    <submittedName>
        <fullName evidence="1">Uncharacterized protein</fullName>
    </submittedName>
</protein>
<keyword evidence="2" id="KW-1185">Reference proteome</keyword>
<gene>
    <name evidence="1" type="ORF">QFC22_006733</name>
</gene>
<evidence type="ECO:0000313" key="1">
    <source>
        <dbReference type="EMBL" id="KAJ9110411.1"/>
    </source>
</evidence>